<feature type="transmembrane region" description="Helical" evidence="1">
    <location>
        <begin position="87"/>
        <end position="107"/>
    </location>
</feature>
<sequence>MLSIDLIKDLLTKNVDKVFGYSTLANVFQKKVTYNTIAIVLAINVVVSGVIVNNQNELNIFSWYFILSMFFYGFLLFPILTHQKNKMFWVINLLRVWVFIGVIFMLFNGLYA</sequence>
<comment type="caution">
    <text evidence="2">The sequence shown here is derived from an EMBL/GenBank/DDBJ whole genome shotgun (WGS) entry which is preliminary data.</text>
</comment>
<proteinExistence type="predicted"/>
<feature type="transmembrane region" description="Helical" evidence="1">
    <location>
        <begin position="58"/>
        <end position="80"/>
    </location>
</feature>
<gene>
    <name evidence="2" type="ORF">GCM10010992_05960</name>
</gene>
<organism evidence="2 3">
    <name type="scientific">Cloacibacterium rupense</name>
    <dbReference type="NCBI Taxonomy" id="517423"/>
    <lineage>
        <taxon>Bacteria</taxon>
        <taxon>Pseudomonadati</taxon>
        <taxon>Bacteroidota</taxon>
        <taxon>Flavobacteriia</taxon>
        <taxon>Flavobacteriales</taxon>
        <taxon>Weeksellaceae</taxon>
    </lineage>
</organism>
<keyword evidence="3" id="KW-1185">Reference proteome</keyword>
<dbReference type="EMBL" id="BMLV01000001">
    <property type="protein sequence ID" value="GGP02266.1"/>
    <property type="molecule type" value="Genomic_DNA"/>
</dbReference>
<evidence type="ECO:0000313" key="3">
    <source>
        <dbReference type="Proteomes" id="UP000620064"/>
    </source>
</evidence>
<dbReference type="Proteomes" id="UP000620064">
    <property type="component" value="Unassembled WGS sequence"/>
</dbReference>
<accession>A0ABQ2NHI5</accession>
<keyword evidence="1" id="KW-0812">Transmembrane</keyword>
<name>A0ABQ2NHI5_9FLAO</name>
<protein>
    <submittedName>
        <fullName evidence="2">Uncharacterized protein</fullName>
    </submittedName>
</protein>
<feature type="transmembrane region" description="Helical" evidence="1">
    <location>
        <begin position="32"/>
        <end position="52"/>
    </location>
</feature>
<evidence type="ECO:0000256" key="1">
    <source>
        <dbReference type="SAM" id="Phobius"/>
    </source>
</evidence>
<keyword evidence="1" id="KW-1133">Transmembrane helix</keyword>
<keyword evidence="1" id="KW-0472">Membrane</keyword>
<reference evidence="3" key="1">
    <citation type="journal article" date="2019" name="Int. J. Syst. Evol. Microbiol.">
        <title>The Global Catalogue of Microorganisms (GCM) 10K type strain sequencing project: providing services to taxonomists for standard genome sequencing and annotation.</title>
        <authorList>
            <consortium name="The Broad Institute Genomics Platform"/>
            <consortium name="The Broad Institute Genome Sequencing Center for Infectious Disease"/>
            <person name="Wu L."/>
            <person name="Ma J."/>
        </authorList>
    </citation>
    <scope>NUCLEOTIDE SEQUENCE [LARGE SCALE GENOMIC DNA]</scope>
    <source>
        <strain evidence="3">CGMCC 1.7656</strain>
    </source>
</reference>
<evidence type="ECO:0000313" key="2">
    <source>
        <dbReference type="EMBL" id="GGP02266.1"/>
    </source>
</evidence>